<evidence type="ECO:0000256" key="1">
    <source>
        <dbReference type="ARBA" id="ARBA00004651"/>
    </source>
</evidence>
<protein>
    <submittedName>
        <fullName evidence="9">Putative chitobiose transport system permease protein</fullName>
    </submittedName>
</protein>
<dbReference type="RefSeq" id="WP_245804261.1">
    <property type="nucleotide sequence ID" value="NZ_FWXD01000003.1"/>
</dbReference>
<dbReference type="Pfam" id="PF00528">
    <property type="entry name" value="BPD_transp_1"/>
    <property type="match status" value="1"/>
</dbReference>
<dbReference type="CDD" id="cd06261">
    <property type="entry name" value="TM_PBP2"/>
    <property type="match status" value="1"/>
</dbReference>
<keyword evidence="10" id="KW-1185">Reference proteome</keyword>
<feature type="transmembrane region" description="Helical" evidence="7">
    <location>
        <begin position="164"/>
        <end position="185"/>
    </location>
</feature>
<evidence type="ECO:0000256" key="5">
    <source>
        <dbReference type="ARBA" id="ARBA00022989"/>
    </source>
</evidence>
<dbReference type="STRING" id="1121001.SAMN02745857_00799"/>
<accession>A0A1W1X784</accession>
<dbReference type="SUPFAM" id="SSF160964">
    <property type="entry name" value="MalF N-terminal region-like"/>
    <property type="match status" value="1"/>
</dbReference>
<evidence type="ECO:0000259" key="8">
    <source>
        <dbReference type="PROSITE" id="PS50928"/>
    </source>
</evidence>
<reference evidence="9 10" key="1">
    <citation type="submission" date="2017-04" db="EMBL/GenBank/DDBJ databases">
        <authorList>
            <person name="Afonso C.L."/>
            <person name="Miller P.J."/>
            <person name="Scott M.A."/>
            <person name="Spackman E."/>
            <person name="Goraichik I."/>
            <person name="Dimitrov K.M."/>
            <person name="Suarez D.L."/>
            <person name="Swayne D.E."/>
        </authorList>
    </citation>
    <scope>NUCLEOTIDE SEQUENCE [LARGE SCALE GENOMIC DNA]</scope>
    <source>
        <strain evidence="9 10">DSM 23236</strain>
    </source>
</reference>
<evidence type="ECO:0000256" key="2">
    <source>
        <dbReference type="ARBA" id="ARBA00022448"/>
    </source>
</evidence>
<dbReference type="AlphaFoldDB" id="A0A1W1X784"/>
<dbReference type="Proteomes" id="UP000192761">
    <property type="component" value="Unassembled WGS sequence"/>
</dbReference>
<gene>
    <name evidence="9" type="ORF">SAMN02745857_00799</name>
</gene>
<keyword evidence="6 7" id="KW-0472">Membrane</keyword>
<evidence type="ECO:0000313" key="9">
    <source>
        <dbReference type="EMBL" id="SMC19796.1"/>
    </source>
</evidence>
<feature type="transmembrane region" description="Helical" evidence="7">
    <location>
        <begin position="269"/>
        <end position="291"/>
    </location>
</feature>
<dbReference type="PANTHER" id="PTHR30193:SF44">
    <property type="entry name" value="LACTOSE TRANSPORT SYSTEM PERMEASE PROTEIN LACF"/>
    <property type="match status" value="1"/>
</dbReference>
<dbReference type="InterPro" id="IPR000515">
    <property type="entry name" value="MetI-like"/>
</dbReference>
<evidence type="ECO:0000313" key="10">
    <source>
        <dbReference type="Proteomes" id="UP000192761"/>
    </source>
</evidence>
<keyword evidence="2 7" id="KW-0813">Transport</keyword>
<dbReference type="PROSITE" id="PS50928">
    <property type="entry name" value="ABC_TM1"/>
    <property type="match status" value="1"/>
</dbReference>
<keyword evidence="4 7" id="KW-0812">Transmembrane</keyword>
<feature type="transmembrane region" description="Helical" evidence="7">
    <location>
        <begin position="7"/>
        <end position="28"/>
    </location>
</feature>
<dbReference type="EMBL" id="FWXD01000003">
    <property type="protein sequence ID" value="SMC19796.1"/>
    <property type="molecule type" value="Genomic_DNA"/>
</dbReference>
<dbReference type="InterPro" id="IPR051393">
    <property type="entry name" value="ABC_transporter_permease"/>
</dbReference>
<organism evidence="9 10">
    <name type="scientific">Andreprevotia lacus DSM 23236</name>
    <dbReference type="NCBI Taxonomy" id="1121001"/>
    <lineage>
        <taxon>Bacteria</taxon>
        <taxon>Pseudomonadati</taxon>
        <taxon>Pseudomonadota</taxon>
        <taxon>Betaproteobacteria</taxon>
        <taxon>Neisseriales</taxon>
        <taxon>Chitinibacteraceae</taxon>
        <taxon>Andreprevotia</taxon>
    </lineage>
</organism>
<dbReference type="Gene3D" id="1.10.3720.10">
    <property type="entry name" value="MetI-like"/>
    <property type="match status" value="1"/>
</dbReference>
<evidence type="ECO:0000256" key="3">
    <source>
        <dbReference type="ARBA" id="ARBA00022475"/>
    </source>
</evidence>
<name>A0A1W1X784_9NEIS</name>
<feature type="domain" description="ABC transmembrane type-1" evidence="8">
    <location>
        <begin position="69"/>
        <end position="287"/>
    </location>
</feature>
<dbReference type="PANTHER" id="PTHR30193">
    <property type="entry name" value="ABC TRANSPORTER PERMEASE PROTEIN"/>
    <property type="match status" value="1"/>
</dbReference>
<feature type="transmembrane region" description="Helical" evidence="7">
    <location>
        <begin position="131"/>
        <end position="152"/>
    </location>
</feature>
<dbReference type="GO" id="GO:0005886">
    <property type="term" value="C:plasma membrane"/>
    <property type="evidence" value="ECO:0007669"/>
    <property type="project" value="UniProtKB-SubCell"/>
</dbReference>
<evidence type="ECO:0000256" key="6">
    <source>
        <dbReference type="ARBA" id="ARBA00023136"/>
    </source>
</evidence>
<dbReference type="SUPFAM" id="SSF161098">
    <property type="entry name" value="MetI-like"/>
    <property type="match status" value="1"/>
</dbReference>
<comment type="similarity">
    <text evidence="7">Belongs to the binding-protein-dependent transport system permease family.</text>
</comment>
<feature type="transmembrane region" description="Helical" evidence="7">
    <location>
        <begin position="105"/>
        <end position="125"/>
    </location>
</feature>
<evidence type="ECO:0000256" key="4">
    <source>
        <dbReference type="ARBA" id="ARBA00022692"/>
    </source>
</evidence>
<dbReference type="InterPro" id="IPR035906">
    <property type="entry name" value="MetI-like_sf"/>
</dbReference>
<comment type="subcellular location">
    <subcellularLocation>
        <location evidence="1 7">Cell membrane</location>
        <topology evidence="1 7">Multi-pass membrane protein</topology>
    </subcellularLocation>
</comment>
<feature type="transmembrane region" description="Helical" evidence="7">
    <location>
        <begin position="71"/>
        <end position="93"/>
    </location>
</feature>
<proteinExistence type="inferred from homology"/>
<sequence>MKTSSSYTAIAYLFLAPALILMGIFTFWPVGFNTYLAFQDYSLADGTSTWNNFAHFKYIYGEELFHQAIKNSLLCLLVVPVIQLAALVVAKLVNDKLPFITLFRASYYIPVITAVSIAAVVWTNVYKYDGMLNLVLTWFLQKLHILAAGQVVDIQWIGDPKIAIFSVMGFVFWKGIGYYMVLYLAGLQAIPAEVEEAAVLDGANAWQRFWKITVPMVKPTILLCTLLSTIAALKIFQEVAVLTRGQSDTYTALFYVYAQAFQNYNFGRAAAASLVVTFFCMILAVVQFRFFGDKK</sequence>
<evidence type="ECO:0000256" key="7">
    <source>
        <dbReference type="RuleBase" id="RU363032"/>
    </source>
</evidence>
<keyword evidence="3" id="KW-1003">Cell membrane</keyword>
<dbReference type="GO" id="GO:0055085">
    <property type="term" value="P:transmembrane transport"/>
    <property type="evidence" value="ECO:0007669"/>
    <property type="project" value="InterPro"/>
</dbReference>
<keyword evidence="5 7" id="KW-1133">Transmembrane helix</keyword>